<proteinExistence type="predicted"/>
<organism evidence="1 2">
    <name type="scientific">Parafrankia irregularis</name>
    <dbReference type="NCBI Taxonomy" id="795642"/>
    <lineage>
        <taxon>Bacteria</taxon>
        <taxon>Bacillati</taxon>
        <taxon>Actinomycetota</taxon>
        <taxon>Actinomycetes</taxon>
        <taxon>Frankiales</taxon>
        <taxon>Frankiaceae</taxon>
        <taxon>Parafrankia</taxon>
    </lineage>
</organism>
<dbReference type="Pfam" id="PF26125">
    <property type="entry name" value="AcrVA2-like"/>
    <property type="match status" value="1"/>
</dbReference>
<reference evidence="2" key="1">
    <citation type="submission" date="2015-11" db="EMBL/GenBank/DDBJ databases">
        <authorList>
            <person name="Varghese N."/>
        </authorList>
    </citation>
    <scope>NUCLEOTIDE SEQUENCE [LARGE SCALE GENOMIC DNA]</scope>
    <source>
        <strain evidence="2">DSM 45899</strain>
    </source>
</reference>
<dbReference type="Proteomes" id="UP000198802">
    <property type="component" value="Unassembled WGS sequence"/>
</dbReference>
<dbReference type="EMBL" id="FAOZ01000050">
    <property type="protein sequence ID" value="CUU60902.1"/>
    <property type="molecule type" value="Genomic_DNA"/>
</dbReference>
<evidence type="ECO:0000313" key="1">
    <source>
        <dbReference type="EMBL" id="CUU60902.1"/>
    </source>
</evidence>
<sequence length="251" mass="27681">MAPWPDWPDWCWLPMAAVAGAGPRRPQDSPRPDDIGRLAALATWWLDRAVIEIDEDLAVRHLPAVGQDIRIDRERLLAGLPAWCPYVPLPERPETTTGVYWPRGFFAHTEWDAATGGAELRLLMDTDGTWEGLHAVPVHLDQPTVRWSFQAAARVMTANVAAGLVEGARADDPRLAASVEMAGLVVAQVWPLVSALVDPAGRVIGRDRPGEVLERARAQPRGTRIVWPQRSRTSFWRATAGPAPRPVLRSV</sequence>
<name>A0A0S4R1X3_9ACTN</name>
<evidence type="ECO:0000313" key="2">
    <source>
        <dbReference type="Proteomes" id="UP000198802"/>
    </source>
</evidence>
<gene>
    <name evidence="1" type="ORF">Ga0074812_1502</name>
</gene>
<keyword evidence="2" id="KW-1185">Reference proteome</keyword>
<accession>A0A0S4R1X3</accession>
<protein>
    <submittedName>
        <fullName evidence="1">Uncharacterized protein</fullName>
    </submittedName>
</protein>
<dbReference type="InterPro" id="IPR058915">
    <property type="entry name" value="AcrVA2-like"/>
</dbReference>
<dbReference type="AlphaFoldDB" id="A0A0S4R1X3"/>